<evidence type="ECO:0000259" key="7">
    <source>
        <dbReference type="Pfam" id="PF05199"/>
    </source>
</evidence>
<dbReference type="Pfam" id="PF01266">
    <property type="entry name" value="DAO"/>
    <property type="match status" value="1"/>
</dbReference>
<dbReference type="AlphaFoldDB" id="A0A1X7NIL6"/>
<dbReference type="PANTHER" id="PTHR42784:SF1">
    <property type="entry name" value="PYRANOSE 2-OXIDASE"/>
    <property type="match status" value="1"/>
</dbReference>
<dbReference type="Proteomes" id="UP000193083">
    <property type="component" value="Unassembled WGS sequence"/>
</dbReference>
<dbReference type="RefSeq" id="WP_085463960.1">
    <property type="nucleotide sequence ID" value="NZ_FXBL01000004.1"/>
</dbReference>
<keyword evidence="3" id="KW-0285">Flavoprotein</keyword>
<keyword evidence="5" id="KW-0560">Oxidoreductase</keyword>
<dbReference type="InterPro" id="IPR051473">
    <property type="entry name" value="P2Ox-like"/>
</dbReference>
<comment type="similarity">
    <text evidence="2">Belongs to the GMC oxidoreductase family.</text>
</comment>
<evidence type="ECO:0000256" key="3">
    <source>
        <dbReference type="ARBA" id="ARBA00022630"/>
    </source>
</evidence>
<evidence type="ECO:0000256" key="1">
    <source>
        <dbReference type="ARBA" id="ARBA00001974"/>
    </source>
</evidence>
<accession>A0A1X7NIL6</accession>
<evidence type="ECO:0000256" key="2">
    <source>
        <dbReference type="ARBA" id="ARBA00010790"/>
    </source>
</evidence>
<reference evidence="8 9" key="1">
    <citation type="submission" date="2017-04" db="EMBL/GenBank/DDBJ databases">
        <authorList>
            <person name="Afonso C.L."/>
            <person name="Miller P.J."/>
            <person name="Scott M.A."/>
            <person name="Spackman E."/>
            <person name="Goraichik I."/>
            <person name="Dimitrov K.M."/>
            <person name="Suarez D.L."/>
            <person name="Swayne D.E."/>
        </authorList>
    </citation>
    <scope>NUCLEOTIDE SEQUENCE [LARGE SCALE GENOMIC DNA]</scope>
    <source>
        <strain evidence="8 9">B5P</strain>
    </source>
</reference>
<evidence type="ECO:0000313" key="9">
    <source>
        <dbReference type="Proteomes" id="UP000193083"/>
    </source>
</evidence>
<evidence type="ECO:0000313" key="8">
    <source>
        <dbReference type="EMBL" id="SMH37626.1"/>
    </source>
</evidence>
<sequence length="479" mass="52820">MIFQDMAAYRAASHAPRVAIVGGGVAGITIARKLDARGIPCVLFEAGGEEITEESQDFYKGVTVGDQYFDLDVTRLRYLGGSSNHWAGWCRVLDAYDFEPKSWIPNSGWPIRHADIEPFLDETRSILGLREFKPTHALTDNFGRMDLIKSDPVRFGMQFRDELEASRNVAVVLNTTVLELAGNGKAVTGAKLYSAGAPAGDFTAPYFVVATGGLENSRLLLWSNAQSNGAVVPNARALGRYWMEHPMYWAGNAFITNRDALEFDEDGECFMIPTPEALERRGLANFHIQLETMPYHGTKKMIAEMACYAPRLTEWVASAIGAHLQCSARVHIDWEQPPIESNHIALSQTERDAAGVPRMELHWKKGDLDRKTLVESMRMFGEEIALKDIGRLHISDWVLNGEDWPTDMELAGNHHMGGTRMGTDPATSVVDADSRVHGMENLYVAGSSVYSTAGQCTPTTTLTALSLRLGDHLARTVAS</sequence>
<dbReference type="InterPro" id="IPR007867">
    <property type="entry name" value="GMC_OxRtase_C"/>
</dbReference>
<proteinExistence type="inferred from homology"/>
<protein>
    <submittedName>
        <fullName evidence="8">Choline dehydrogenase</fullName>
    </submittedName>
</protein>
<dbReference type="EMBL" id="FXBL01000004">
    <property type="protein sequence ID" value="SMH37626.1"/>
    <property type="molecule type" value="Genomic_DNA"/>
</dbReference>
<dbReference type="Gene3D" id="3.50.50.60">
    <property type="entry name" value="FAD/NAD(P)-binding domain"/>
    <property type="match status" value="2"/>
</dbReference>
<name>A0A1X7NIL6_9HYPH</name>
<gene>
    <name evidence="8" type="ORF">SAMN02982922_1924</name>
</gene>
<dbReference type="OrthoDB" id="9798604at2"/>
<keyword evidence="9" id="KW-1185">Reference proteome</keyword>
<dbReference type="GO" id="GO:0016614">
    <property type="term" value="F:oxidoreductase activity, acting on CH-OH group of donors"/>
    <property type="evidence" value="ECO:0007669"/>
    <property type="project" value="InterPro"/>
</dbReference>
<dbReference type="InterPro" id="IPR036188">
    <property type="entry name" value="FAD/NAD-bd_sf"/>
</dbReference>
<evidence type="ECO:0000259" key="6">
    <source>
        <dbReference type="Pfam" id="PF01266"/>
    </source>
</evidence>
<evidence type="ECO:0000256" key="5">
    <source>
        <dbReference type="ARBA" id="ARBA00023002"/>
    </source>
</evidence>
<feature type="domain" description="FAD dependent oxidoreductase" evidence="6">
    <location>
        <begin position="17"/>
        <end position="214"/>
    </location>
</feature>
<evidence type="ECO:0000256" key="4">
    <source>
        <dbReference type="ARBA" id="ARBA00022827"/>
    </source>
</evidence>
<keyword evidence="4" id="KW-0274">FAD</keyword>
<comment type="cofactor">
    <cofactor evidence="1">
        <name>FAD</name>
        <dbReference type="ChEBI" id="CHEBI:57692"/>
    </cofactor>
</comment>
<feature type="domain" description="Glucose-methanol-choline oxidoreductase C-terminal" evidence="7">
    <location>
        <begin position="338"/>
        <end position="465"/>
    </location>
</feature>
<dbReference type="Pfam" id="PF05199">
    <property type="entry name" value="GMC_oxred_C"/>
    <property type="match status" value="1"/>
</dbReference>
<dbReference type="InterPro" id="IPR006076">
    <property type="entry name" value="FAD-dep_OxRdtase"/>
</dbReference>
<organism evidence="8 9">
    <name type="scientific">Mesorhizobium australicum</name>
    <dbReference type="NCBI Taxonomy" id="536018"/>
    <lineage>
        <taxon>Bacteria</taxon>
        <taxon>Pseudomonadati</taxon>
        <taxon>Pseudomonadota</taxon>
        <taxon>Alphaproteobacteria</taxon>
        <taxon>Hyphomicrobiales</taxon>
        <taxon>Phyllobacteriaceae</taxon>
        <taxon>Mesorhizobium</taxon>
    </lineage>
</organism>
<dbReference type="SUPFAM" id="SSF51905">
    <property type="entry name" value="FAD/NAD(P)-binding domain"/>
    <property type="match status" value="1"/>
</dbReference>
<dbReference type="PANTHER" id="PTHR42784">
    <property type="entry name" value="PYRANOSE 2-OXIDASE"/>
    <property type="match status" value="1"/>
</dbReference>